<keyword evidence="2" id="KW-0238">DNA-binding</keyword>
<keyword evidence="3" id="KW-0804">Transcription</keyword>
<organism evidence="5 6">
    <name type="scientific">Sterolibacterium denitrificans</name>
    <dbReference type="NCBI Taxonomy" id="157592"/>
    <lineage>
        <taxon>Bacteria</taxon>
        <taxon>Pseudomonadati</taxon>
        <taxon>Pseudomonadota</taxon>
        <taxon>Betaproteobacteria</taxon>
        <taxon>Nitrosomonadales</taxon>
        <taxon>Sterolibacteriaceae</taxon>
        <taxon>Sterolibacterium</taxon>
    </lineage>
</organism>
<evidence type="ECO:0000256" key="2">
    <source>
        <dbReference type="ARBA" id="ARBA00023125"/>
    </source>
</evidence>
<dbReference type="GO" id="GO:0005829">
    <property type="term" value="C:cytosol"/>
    <property type="evidence" value="ECO:0007669"/>
    <property type="project" value="TreeGrafter"/>
</dbReference>
<dbReference type="InterPro" id="IPR009057">
    <property type="entry name" value="Homeodomain-like_sf"/>
</dbReference>
<feature type="domain" description="HTH araC/xylS-type" evidence="4">
    <location>
        <begin position="241"/>
        <end position="339"/>
    </location>
</feature>
<name>A0A7Z7HRN7_9PROT</name>
<dbReference type="InterPro" id="IPR020449">
    <property type="entry name" value="Tscrpt_reg_AraC-type_HTH"/>
</dbReference>
<dbReference type="Pfam" id="PF12833">
    <property type="entry name" value="HTH_18"/>
    <property type="match status" value="1"/>
</dbReference>
<evidence type="ECO:0000313" key="5">
    <source>
        <dbReference type="EMBL" id="SMB27880.1"/>
    </source>
</evidence>
<sequence length="342" mass="37311">MTGASVAAGYARLLSDYLRGQTQGASLSAGQAAWIEAIDASAANAASDAHAPTSRAEWLAMIAALGEQADDPALPLKIGAAFQLRHLGLAGHVLINCTTLGEAGRQVVRYNRLMGDVGNSQLVRRGDWVEDIFQWPEAGAPPAALEQLWAAATVTLGRWLSGRDDLTWQAHFRFARPRDLTEYERIFGIAPRFGQPVTKLVFPASVLDLSIATGNPELRVIAEAQAASALKALDSEPEILRRTRRAIEQRLGSEHAALDDIAALLGMSGRTLHRRLAECGCNFRELADAVRRARAERCLRDPTIPLAEIAFLLGYREQSNFQHAFKRWTGQTPGEFRARLGQ</sequence>
<dbReference type="PANTHER" id="PTHR47894:SF1">
    <property type="entry name" value="HTH-TYPE TRANSCRIPTIONAL REGULATOR VQSM"/>
    <property type="match status" value="1"/>
</dbReference>
<dbReference type="EMBL" id="LT837803">
    <property type="protein sequence ID" value="SMB27880.1"/>
    <property type="molecule type" value="Genomic_DNA"/>
</dbReference>
<dbReference type="Proteomes" id="UP000242886">
    <property type="component" value="Chromosome SDENCHOL"/>
</dbReference>
<dbReference type="PRINTS" id="PR00032">
    <property type="entry name" value="HTHARAC"/>
</dbReference>
<dbReference type="SMART" id="SM00342">
    <property type="entry name" value="HTH_ARAC"/>
    <property type="match status" value="1"/>
</dbReference>
<evidence type="ECO:0000256" key="1">
    <source>
        <dbReference type="ARBA" id="ARBA00023015"/>
    </source>
</evidence>
<dbReference type="GO" id="GO:0003700">
    <property type="term" value="F:DNA-binding transcription factor activity"/>
    <property type="evidence" value="ECO:0007669"/>
    <property type="project" value="InterPro"/>
</dbReference>
<protein>
    <submittedName>
        <fullName evidence="5">Transcriptional regulator</fullName>
    </submittedName>
</protein>
<dbReference type="SUPFAM" id="SSF46689">
    <property type="entry name" value="Homeodomain-like"/>
    <property type="match status" value="1"/>
</dbReference>
<dbReference type="PROSITE" id="PS01124">
    <property type="entry name" value="HTH_ARAC_FAMILY_2"/>
    <property type="match status" value="1"/>
</dbReference>
<gene>
    <name evidence="5" type="ORF">SDENCHOL_20495</name>
</gene>
<evidence type="ECO:0000256" key="3">
    <source>
        <dbReference type="ARBA" id="ARBA00023163"/>
    </source>
</evidence>
<dbReference type="AlphaFoldDB" id="A0A7Z7HRN7"/>
<dbReference type="Gene3D" id="1.10.10.60">
    <property type="entry name" value="Homeodomain-like"/>
    <property type="match status" value="1"/>
</dbReference>
<dbReference type="InterPro" id="IPR018060">
    <property type="entry name" value="HTH_AraC"/>
</dbReference>
<keyword evidence="1" id="KW-0805">Transcription regulation</keyword>
<reference evidence="5" key="1">
    <citation type="submission" date="2017-03" db="EMBL/GenBank/DDBJ databases">
        <authorList>
            <consortium name="AG Boll"/>
        </authorList>
    </citation>
    <scope>NUCLEOTIDE SEQUENCE [LARGE SCALE GENOMIC DNA]</scope>
    <source>
        <strain evidence="5">Chol</strain>
    </source>
</reference>
<dbReference type="Pfam" id="PF12625">
    <property type="entry name" value="Arabinose_bd"/>
    <property type="match status" value="1"/>
</dbReference>
<dbReference type="RefSeq" id="WP_154716987.1">
    <property type="nucleotide sequence ID" value="NZ_LT837803.1"/>
</dbReference>
<dbReference type="GO" id="GO:0000976">
    <property type="term" value="F:transcription cis-regulatory region binding"/>
    <property type="evidence" value="ECO:0007669"/>
    <property type="project" value="TreeGrafter"/>
</dbReference>
<keyword evidence="6" id="KW-1185">Reference proteome</keyword>
<dbReference type="InterPro" id="IPR032687">
    <property type="entry name" value="AraC-type_N"/>
</dbReference>
<proteinExistence type="predicted"/>
<accession>A0A7Z7HRN7</accession>
<evidence type="ECO:0000259" key="4">
    <source>
        <dbReference type="PROSITE" id="PS01124"/>
    </source>
</evidence>
<dbReference type="PANTHER" id="PTHR47894">
    <property type="entry name" value="HTH-TYPE TRANSCRIPTIONAL REGULATOR GADX"/>
    <property type="match status" value="1"/>
</dbReference>
<evidence type="ECO:0000313" key="6">
    <source>
        <dbReference type="Proteomes" id="UP000242886"/>
    </source>
</evidence>